<keyword evidence="11" id="KW-1185">Reference proteome</keyword>
<proteinExistence type="inferred from homology"/>
<evidence type="ECO:0000256" key="2">
    <source>
        <dbReference type="ARBA" id="ARBA00022723"/>
    </source>
</evidence>
<dbReference type="Proteomes" id="UP000033608">
    <property type="component" value="Unassembled WGS sequence"/>
</dbReference>
<dbReference type="SFLD" id="SFLDF00010">
    <property type="entry name" value="dipeptide_epimerase"/>
    <property type="match status" value="1"/>
</dbReference>
<dbReference type="RefSeq" id="WP_046134164.1">
    <property type="nucleotide sequence ID" value="NZ_FQVC01000004.1"/>
</dbReference>
<dbReference type="SUPFAM" id="SSF54826">
    <property type="entry name" value="Enolase N-terminal domain-like"/>
    <property type="match status" value="1"/>
</dbReference>
<dbReference type="NCBIfam" id="NF042940">
    <property type="entry name" value="racemase_DgcA"/>
    <property type="match status" value="1"/>
</dbReference>
<dbReference type="Pfam" id="PF02746">
    <property type="entry name" value="MR_MLE_N"/>
    <property type="match status" value="1"/>
</dbReference>
<dbReference type="OrthoDB" id="9782675at2"/>
<feature type="active site" description="Proton acceptor; specific for (S)-substrate epimerization" evidence="5">
    <location>
        <position position="246"/>
    </location>
</feature>
<dbReference type="Proteomes" id="UP000184533">
    <property type="component" value="Unassembled WGS sequence"/>
</dbReference>
<evidence type="ECO:0000256" key="4">
    <source>
        <dbReference type="ARBA" id="ARBA00023235"/>
    </source>
</evidence>
<dbReference type="EMBL" id="FQVC01000004">
    <property type="protein sequence ID" value="SHF01716.1"/>
    <property type="molecule type" value="Genomic_DNA"/>
</dbReference>
<evidence type="ECO:0000259" key="8">
    <source>
        <dbReference type="SMART" id="SM00922"/>
    </source>
</evidence>
<reference evidence="10 12" key="2">
    <citation type="submission" date="2016-11" db="EMBL/GenBank/DDBJ databases">
        <authorList>
            <person name="Jaros S."/>
            <person name="Januszkiewicz K."/>
            <person name="Wedrychowicz H."/>
        </authorList>
    </citation>
    <scope>NUCLEOTIDE SEQUENCE [LARGE SCALE GENOMIC DNA]</scope>
    <source>
        <strain evidence="10 12">DSM 17137</strain>
    </source>
</reference>
<feature type="binding site" evidence="6">
    <location>
        <position position="175"/>
    </location>
    <ligand>
        <name>Mg(2+)</name>
        <dbReference type="ChEBI" id="CHEBI:18420"/>
    </ligand>
</feature>
<evidence type="ECO:0000256" key="3">
    <source>
        <dbReference type="ARBA" id="ARBA00022842"/>
    </source>
</evidence>
<keyword evidence="4 7" id="KW-0413">Isomerase</keyword>
<dbReference type="PATRIC" id="fig|1121477.3.peg.2033"/>
<dbReference type="SFLD" id="SFLDG00180">
    <property type="entry name" value="muconate_cycloisomerase"/>
    <property type="match status" value="1"/>
</dbReference>
<dbReference type="PANTHER" id="PTHR48080:SF3">
    <property type="entry name" value="ENOLASE SUPERFAMILY MEMBER DDB_G0284701"/>
    <property type="match status" value="1"/>
</dbReference>
<comment type="cofactor">
    <cofactor evidence="6 7">
        <name>Mg(2+)</name>
        <dbReference type="ChEBI" id="CHEBI:18420"/>
    </cofactor>
    <text evidence="6 7">Binds 1 Mg(2+) ion per subunit.</text>
</comment>
<evidence type="ECO:0000313" key="10">
    <source>
        <dbReference type="EMBL" id="SHF01716.1"/>
    </source>
</evidence>
<feature type="binding site" evidence="6">
    <location>
        <position position="224"/>
    </location>
    <ligand>
        <name>Mg(2+)</name>
        <dbReference type="ChEBI" id="CHEBI:18420"/>
    </ligand>
</feature>
<dbReference type="InterPro" id="IPR034593">
    <property type="entry name" value="DgoD-like"/>
</dbReference>
<dbReference type="InterPro" id="IPR029017">
    <property type="entry name" value="Enolase-like_N"/>
</dbReference>
<dbReference type="GO" id="GO:0016855">
    <property type="term" value="F:racemase and epimerase activity, acting on amino acids and derivatives"/>
    <property type="evidence" value="ECO:0007669"/>
    <property type="project" value="UniProtKB-UniRule"/>
</dbReference>
<dbReference type="InterPro" id="IPR029065">
    <property type="entry name" value="Enolase_C-like"/>
</dbReference>
<dbReference type="SFLD" id="SFLDS00001">
    <property type="entry name" value="Enolase"/>
    <property type="match status" value="1"/>
</dbReference>
<evidence type="ECO:0000256" key="5">
    <source>
        <dbReference type="PIRSR" id="PIRSR634603-1"/>
    </source>
</evidence>
<accession>A0A0F5LW84</accession>
<keyword evidence="3 6" id="KW-0460">Magnesium</keyword>
<evidence type="ECO:0000256" key="1">
    <source>
        <dbReference type="ARBA" id="ARBA00008031"/>
    </source>
</evidence>
<dbReference type="InterPro" id="IPR036849">
    <property type="entry name" value="Enolase-like_C_sf"/>
</dbReference>
<keyword evidence="2 6" id="KW-0479">Metal-binding</keyword>
<dbReference type="STRING" id="1121477.SAMN02745223_01581"/>
<evidence type="ECO:0000313" key="9">
    <source>
        <dbReference type="EMBL" id="KKB85927.1"/>
    </source>
</evidence>
<dbReference type="PANTHER" id="PTHR48080">
    <property type="entry name" value="D-GALACTONATE DEHYDRATASE-RELATED"/>
    <property type="match status" value="1"/>
</dbReference>
<evidence type="ECO:0000256" key="7">
    <source>
        <dbReference type="RuleBase" id="RU366006"/>
    </source>
</evidence>
<dbReference type="SMART" id="SM00922">
    <property type="entry name" value="MR_MLE"/>
    <property type="match status" value="1"/>
</dbReference>
<organism evidence="9 11">
    <name type="scientific">Devosia limi DSM 17137</name>
    <dbReference type="NCBI Taxonomy" id="1121477"/>
    <lineage>
        <taxon>Bacteria</taxon>
        <taxon>Pseudomonadati</taxon>
        <taxon>Pseudomonadota</taxon>
        <taxon>Alphaproteobacteria</taxon>
        <taxon>Hyphomicrobiales</taxon>
        <taxon>Devosiaceae</taxon>
        <taxon>Devosia</taxon>
    </lineage>
</organism>
<feature type="active site" description="Proton acceptor; specific for (R)-substrate epimerization" evidence="5">
    <location>
        <position position="150"/>
    </location>
</feature>
<dbReference type="Pfam" id="PF13378">
    <property type="entry name" value="MR_MLE_C"/>
    <property type="match status" value="1"/>
</dbReference>
<evidence type="ECO:0000256" key="6">
    <source>
        <dbReference type="PIRSR" id="PIRSR634603-3"/>
    </source>
</evidence>
<evidence type="ECO:0000313" key="11">
    <source>
        <dbReference type="Proteomes" id="UP000033608"/>
    </source>
</evidence>
<dbReference type="InterPro" id="IPR013342">
    <property type="entry name" value="Mandelate_racemase_C"/>
</dbReference>
<evidence type="ECO:0000313" key="12">
    <source>
        <dbReference type="Proteomes" id="UP000184533"/>
    </source>
</evidence>
<sequence>MPAILNAVVESFAIDGVFTIARGSKTHAEVIRVTIERDGLIGQGECVPYARYGESVAGTLETILALQAQIAGGLDRQALQSALPPGAARNAIDCAFWDLEAKARKTDAAAMAGITLPESLVTAYTISLGTPDSMAAAVKTAGAYPLLKIKLGGDNDIERLKAVRAAAPKTRLVIDANEGWTEANLVANLAHCQALGIELVEQPLPAGRDGMLATIARAVPVCADESTHHRDGLAALVGRYDAINIKLDKTGGLTEALAMAADARALGLKLMAGCMVGTSLSMAPAMLVAANADWVDLDGPLLLKADRPGGLHYQQGRVSPSASLWGASK</sequence>
<dbReference type="InterPro" id="IPR034603">
    <property type="entry name" value="Dipeptide_epimerase"/>
</dbReference>
<comment type="similarity">
    <text evidence="1 7">Belongs to the mandelate racemase/muconate lactonizing enzyme family.</text>
</comment>
<dbReference type="EC" id="5.1.1.-" evidence="7"/>
<dbReference type="AlphaFoldDB" id="A0A0F5LW84"/>
<feature type="binding site" evidence="6">
    <location>
        <position position="201"/>
    </location>
    <ligand>
        <name>Mg(2+)</name>
        <dbReference type="ChEBI" id="CHEBI:18420"/>
    </ligand>
</feature>
<dbReference type="InterPro" id="IPR013341">
    <property type="entry name" value="Mandelate_racemase_N_dom"/>
</dbReference>
<name>A0A0F5LW84_9HYPH</name>
<dbReference type="SUPFAM" id="SSF51604">
    <property type="entry name" value="Enolase C-terminal domain-like"/>
    <property type="match status" value="1"/>
</dbReference>
<dbReference type="Gene3D" id="3.30.390.10">
    <property type="entry name" value="Enolase-like, N-terminal domain"/>
    <property type="match status" value="1"/>
</dbReference>
<reference evidence="9 11" key="1">
    <citation type="submission" date="2015-03" db="EMBL/GenBank/DDBJ databases">
        <authorList>
            <person name="Hassan Y.I."/>
            <person name="Lepp D."/>
            <person name="Zhou T."/>
        </authorList>
    </citation>
    <scope>NUCLEOTIDE SEQUENCE [LARGE SCALE GENOMIC DNA]</scope>
    <source>
        <strain evidence="9 11">DSM 17137</strain>
    </source>
</reference>
<protein>
    <recommendedName>
        <fullName evidence="7">Dipeptide epimerase</fullName>
        <ecNumber evidence="7">5.1.1.-</ecNumber>
    </recommendedName>
</protein>
<dbReference type="CDD" id="cd03319">
    <property type="entry name" value="L-Ala-DL-Glu_epimerase"/>
    <property type="match status" value="1"/>
</dbReference>
<feature type="domain" description="Mandelate racemase/muconate lactonizing enzyme C-terminal" evidence="8">
    <location>
        <begin position="131"/>
        <end position="222"/>
    </location>
</feature>
<dbReference type="GO" id="GO:0046872">
    <property type="term" value="F:metal ion binding"/>
    <property type="evidence" value="ECO:0007669"/>
    <property type="project" value="UniProtKB-KW"/>
</dbReference>
<dbReference type="Gene3D" id="3.20.20.120">
    <property type="entry name" value="Enolase-like C-terminal domain"/>
    <property type="match status" value="1"/>
</dbReference>
<dbReference type="EMBL" id="LAJF01000043">
    <property type="protein sequence ID" value="KKB85927.1"/>
    <property type="molecule type" value="Genomic_DNA"/>
</dbReference>
<gene>
    <name evidence="10" type="ORF">SAMN02745223_01581</name>
    <name evidence="9" type="ORF">VW29_04775</name>
</gene>